<protein>
    <submittedName>
        <fullName evidence="1">Uncharacterized protein</fullName>
    </submittedName>
</protein>
<gene>
    <name evidence="1" type="ORF">GSONMT00053479001</name>
</gene>
<sequence length="171" mass="18960">MQQGHVTNQALLTDHITLFVSSHLITLHTLVPFVCHVRFYGSFVCFVCVPVFASSFCVSVCTCACVSVCLCGPFSFLLLCLTRTHGAPLPSDLASPRSALCPARLEPEILLRAKQEFMKIDSDADLELMNQEGGVDRTDDGWMKERVLPMEREYQRVSISGEEKCGVRATD</sequence>
<evidence type="ECO:0000313" key="1">
    <source>
        <dbReference type="EMBL" id="CDQ92262.1"/>
    </source>
</evidence>
<name>A0A060YL52_ONCMY</name>
<organism evidence="1 2">
    <name type="scientific">Oncorhynchus mykiss</name>
    <name type="common">Rainbow trout</name>
    <name type="synonym">Salmo gairdneri</name>
    <dbReference type="NCBI Taxonomy" id="8022"/>
    <lineage>
        <taxon>Eukaryota</taxon>
        <taxon>Metazoa</taxon>
        <taxon>Chordata</taxon>
        <taxon>Craniata</taxon>
        <taxon>Vertebrata</taxon>
        <taxon>Euteleostomi</taxon>
        <taxon>Actinopterygii</taxon>
        <taxon>Neopterygii</taxon>
        <taxon>Teleostei</taxon>
        <taxon>Protacanthopterygii</taxon>
        <taxon>Salmoniformes</taxon>
        <taxon>Salmonidae</taxon>
        <taxon>Salmoninae</taxon>
        <taxon>Oncorhynchus</taxon>
    </lineage>
</organism>
<dbReference type="Proteomes" id="UP000193380">
    <property type="component" value="Unassembled WGS sequence"/>
</dbReference>
<accession>A0A060YL52</accession>
<dbReference type="PaxDb" id="8022-A0A060YL52"/>
<dbReference type="EMBL" id="FR913025">
    <property type="protein sequence ID" value="CDQ92262.1"/>
    <property type="molecule type" value="Genomic_DNA"/>
</dbReference>
<dbReference type="STRING" id="8022.A0A060YL52"/>
<dbReference type="AlphaFoldDB" id="A0A060YL52"/>
<evidence type="ECO:0000313" key="2">
    <source>
        <dbReference type="Proteomes" id="UP000193380"/>
    </source>
</evidence>
<proteinExistence type="predicted"/>
<reference evidence="1" key="2">
    <citation type="submission" date="2014-03" db="EMBL/GenBank/DDBJ databases">
        <authorList>
            <person name="Genoscope - CEA"/>
        </authorList>
    </citation>
    <scope>NUCLEOTIDE SEQUENCE</scope>
</reference>
<reference evidence="1" key="1">
    <citation type="journal article" date="2014" name="Nat. Commun.">
        <title>The rainbow trout genome provides novel insights into evolution after whole-genome duplication in vertebrates.</title>
        <authorList>
            <person name="Berthelot C."/>
            <person name="Brunet F."/>
            <person name="Chalopin D."/>
            <person name="Juanchich A."/>
            <person name="Bernard M."/>
            <person name="Noel B."/>
            <person name="Bento P."/>
            <person name="Da Silva C."/>
            <person name="Labadie K."/>
            <person name="Alberti A."/>
            <person name="Aury J.M."/>
            <person name="Louis A."/>
            <person name="Dehais P."/>
            <person name="Bardou P."/>
            <person name="Montfort J."/>
            <person name="Klopp C."/>
            <person name="Cabau C."/>
            <person name="Gaspin C."/>
            <person name="Thorgaard G.H."/>
            <person name="Boussaha M."/>
            <person name="Quillet E."/>
            <person name="Guyomard R."/>
            <person name="Galiana D."/>
            <person name="Bobe J."/>
            <person name="Volff J.N."/>
            <person name="Genet C."/>
            <person name="Wincker P."/>
            <person name="Jaillon O."/>
            <person name="Roest Crollius H."/>
            <person name="Guiguen Y."/>
        </authorList>
    </citation>
    <scope>NUCLEOTIDE SEQUENCE [LARGE SCALE GENOMIC DNA]</scope>
</reference>